<evidence type="ECO:0000256" key="4">
    <source>
        <dbReference type="ARBA" id="ARBA00023242"/>
    </source>
</evidence>
<feature type="repeat" description="WD" evidence="6">
    <location>
        <begin position="131"/>
        <end position="164"/>
    </location>
</feature>
<feature type="repeat" description="WD" evidence="6">
    <location>
        <begin position="173"/>
        <end position="224"/>
    </location>
</feature>
<gene>
    <name evidence="9" type="ORF">CXQ85_003654</name>
</gene>
<comment type="subcellular location">
    <subcellularLocation>
        <location evidence="1">Nucleus</location>
        <location evidence="1">Nucleolus</location>
    </subcellularLocation>
</comment>
<feature type="repeat" description="WD" evidence="6">
    <location>
        <begin position="89"/>
        <end position="130"/>
    </location>
</feature>
<dbReference type="GO" id="GO:0034388">
    <property type="term" value="C:Pwp2p-containing subcomplex of 90S preribosome"/>
    <property type="evidence" value="ECO:0007669"/>
    <property type="project" value="TreeGrafter"/>
</dbReference>
<dbReference type="InterPro" id="IPR019775">
    <property type="entry name" value="WD40_repeat_CS"/>
</dbReference>
<evidence type="ECO:0000259" key="8">
    <source>
        <dbReference type="Pfam" id="PF04003"/>
    </source>
</evidence>
<feature type="repeat" description="WD" evidence="6">
    <location>
        <begin position="419"/>
        <end position="459"/>
    </location>
</feature>
<keyword evidence="4" id="KW-0539">Nucleus</keyword>
<evidence type="ECO:0000313" key="10">
    <source>
        <dbReference type="Proteomes" id="UP000244309"/>
    </source>
</evidence>
<dbReference type="InterPro" id="IPR007148">
    <property type="entry name" value="SSU_processome_Utp12"/>
</dbReference>
<dbReference type="InterPro" id="IPR051570">
    <property type="entry name" value="TBC1_cilium_biogenesis"/>
</dbReference>
<protein>
    <recommendedName>
        <fullName evidence="8">Small-subunit processome Utp12 domain-containing protein</fullName>
    </recommendedName>
</protein>
<dbReference type="PRINTS" id="PR00320">
    <property type="entry name" value="GPROTEINBRPT"/>
</dbReference>
<dbReference type="PANTHER" id="PTHR19853:SF0">
    <property type="entry name" value="WD REPEAT-CONTAINING PROTEIN 3"/>
    <property type="match status" value="1"/>
</dbReference>
<dbReference type="Gene3D" id="2.130.10.10">
    <property type="entry name" value="YVTN repeat-like/Quinoprotein amine dehydrogenase"/>
    <property type="match status" value="3"/>
</dbReference>
<dbReference type="GO" id="GO:0032040">
    <property type="term" value="C:small-subunit processome"/>
    <property type="evidence" value="ECO:0007669"/>
    <property type="project" value="TreeGrafter"/>
</dbReference>
<dbReference type="InterPro" id="IPR036322">
    <property type="entry name" value="WD40_repeat_dom_sf"/>
</dbReference>
<feature type="repeat" description="WD" evidence="6">
    <location>
        <begin position="517"/>
        <end position="558"/>
    </location>
</feature>
<dbReference type="InterPro" id="IPR020472">
    <property type="entry name" value="WD40_PAC1"/>
</dbReference>
<evidence type="ECO:0000256" key="1">
    <source>
        <dbReference type="ARBA" id="ARBA00004604"/>
    </source>
</evidence>
<comment type="caution">
    <text evidence="9">The sequence shown here is derived from an EMBL/GenBank/DDBJ whole genome shotgun (WGS) entry which is preliminary data.</text>
</comment>
<dbReference type="InterPro" id="IPR015943">
    <property type="entry name" value="WD40/YVTN_repeat-like_dom_sf"/>
</dbReference>
<dbReference type="OrthoDB" id="407922at2759"/>
<evidence type="ECO:0000256" key="3">
    <source>
        <dbReference type="ARBA" id="ARBA00022737"/>
    </source>
</evidence>
<dbReference type="SMART" id="SM00320">
    <property type="entry name" value="WD40"/>
    <property type="match status" value="11"/>
</dbReference>
<dbReference type="AlphaFoldDB" id="A0A2V1AQL0"/>
<dbReference type="GeneID" id="37008984"/>
<dbReference type="SUPFAM" id="SSF50978">
    <property type="entry name" value="WD40 repeat-like"/>
    <property type="match status" value="2"/>
</dbReference>
<dbReference type="Pfam" id="PF25172">
    <property type="entry name" value="Beta-prop_WDR3_2nd"/>
    <property type="match status" value="1"/>
</dbReference>
<evidence type="ECO:0000256" key="2">
    <source>
        <dbReference type="ARBA" id="ARBA00022574"/>
    </source>
</evidence>
<evidence type="ECO:0000313" key="9">
    <source>
        <dbReference type="EMBL" id="PVH19796.1"/>
    </source>
</evidence>
<feature type="compositionally biased region" description="Acidic residues" evidence="7">
    <location>
        <begin position="771"/>
        <end position="780"/>
    </location>
</feature>
<keyword evidence="10" id="KW-1185">Reference proteome</keyword>
<name>A0A2V1AQL0_9ASCO</name>
<dbReference type="Pfam" id="PF04003">
    <property type="entry name" value="Utp12"/>
    <property type="match status" value="1"/>
</dbReference>
<feature type="repeat" description="WD" evidence="6">
    <location>
        <begin position="700"/>
        <end position="741"/>
    </location>
</feature>
<dbReference type="FunFam" id="2.130.10.10:FF:000178">
    <property type="entry name" value="WD repeat domain 3"/>
    <property type="match status" value="1"/>
</dbReference>
<dbReference type="GO" id="GO:0030515">
    <property type="term" value="F:snoRNA binding"/>
    <property type="evidence" value="ECO:0007669"/>
    <property type="project" value="TreeGrafter"/>
</dbReference>
<evidence type="ECO:0000256" key="7">
    <source>
        <dbReference type="SAM" id="MobiDB-lite"/>
    </source>
</evidence>
<evidence type="ECO:0000256" key="6">
    <source>
        <dbReference type="PROSITE-ProRule" id="PRU00221"/>
    </source>
</evidence>
<feature type="repeat" description="WD" evidence="6">
    <location>
        <begin position="658"/>
        <end position="690"/>
    </location>
</feature>
<feature type="repeat" description="WD" evidence="6">
    <location>
        <begin position="616"/>
        <end position="657"/>
    </location>
</feature>
<dbReference type="FunFam" id="2.130.10.10:FF:000157">
    <property type="entry name" value="WD repeat domain 3"/>
    <property type="match status" value="1"/>
</dbReference>
<proteinExistence type="inferred from homology"/>
<dbReference type="RefSeq" id="XP_025340736.1">
    <property type="nucleotide sequence ID" value="XM_025487288.1"/>
</dbReference>
<comment type="similarity">
    <text evidence="5">Belongs to the WD repeat WDR3/UTP12 family.</text>
</comment>
<dbReference type="VEuPathDB" id="FungiDB:CXQ85_003654"/>
<dbReference type="STRING" id="45357.A0A2V1AQL0"/>
<dbReference type="CDD" id="cd00200">
    <property type="entry name" value="WD40"/>
    <property type="match status" value="1"/>
</dbReference>
<feature type="region of interest" description="Disordered" evidence="7">
    <location>
        <begin position="764"/>
        <end position="786"/>
    </location>
</feature>
<dbReference type="Proteomes" id="UP000244309">
    <property type="component" value="Unassembled WGS sequence"/>
</dbReference>
<dbReference type="EMBL" id="PKFO01000002">
    <property type="protein sequence ID" value="PVH19796.1"/>
    <property type="molecule type" value="Genomic_DNA"/>
</dbReference>
<dbReference type="PANTHER" id="PTHR19853">
    <property type="entry name" value="WD REPEAT CONTAINING PROTEIN 3 WDR3"/>
    <property type="match status" value="1"/>
</dbReference>
<accession>A0A2V1AQL0</accession>
<dbReference type="InterPro" id="IPR001680">
    <property type="entry name" value="WD40_rpt"/>
</dbReference>
<evidence type="ECO:0000256" key="5">
    <source>
        <dbReference type="ARBA" id="ARBA00038229"/>
    </source>
</evidence>
<feature type="domain" description="Small-subunit processome Utp12" evidence="8">
    <location>
        <begin position="849"/>
        <end position="956"/>
    </location>
</feature>
<dbReference type="PROSITE" id="PS50294">
    <property type="entry name" value="WD_REPEATS_REGION"/>
    <property type="match status" value="6"/>
</dbReference>
<organism evidence="9 10">
    <name type="scientific">Candidozyma haemuli</name>
    <dbReference type="NCBI Taxonomy" id="45357"/>
    <lineage>
        <taxon>Eukaryota</taxon>
        <taxon>Fungi</taxon>
        <taxon>Dikarya</taxon>
        <taxon>Ascomycota</taxon>
        <taxon>Saccharomycotina</taxon>
        <taxon>Pichiomycetes</taxon>
        <taxon>Metschnikowiaceae</taxon>
        <taxon>Candidozyma</taxon>
    </lineage>
</organism>
<keyword evidence="3" id="KW-0677">Repeat</keyword>
<reference evidence="9 10" key="1">
    <citation type="submission" date="2017-12" db="EMBL/GenBank/DDBJ databases">
        <title>Genome Sequence of a Multidrug-Resistant Candida haemulonii Isolate from a Patient with Chronic Leg Ulcers in Israel.</title>
        <authorList>
            <person name="Chow N.A."/>
            <person name="Gade L."/>
            <person name="Batra D."/>
            <person name="Rowe L.A."/>
            <person name="Ben-Ami R."/>
            <person name="Loparev V.N."/>
            <person name="Litvintseva A.P."/>
        </authorList>
    </citation>
    <scope>NUCLEOTIDE SEQUENCE [LARGE SCALE GENOMIC DNA]</scope>
    <source>
        <strain evidence="9 10">B11899</strain>
    </source>
</reference>
<sequence>MYMEKSSQDYPHQRMVKSYDRYEQDACFGVIGGTSNILWLPPAPTQSNKSVGRAVSGGLEEILIWDIKTGELMTRLKDGLTPGASNAPTASPPATVVALAFHEPTNIIAAGHNDGTIKIWDLTSGSVMVTFSGHRSSISVLQFDRTGTRVISGSADSSIIMWDLVGEEGLFKLKGHKSQITGLSFLSENPESKQDDEFEDYVVSVSKDGLVKMWDTSSKQCIETHLAHSSECWSLGLNSLQDMLITCGSKDQVKIWEIDLSKEDGQKITSKGEFEKQSKSRCTNIQFSTLKDTSSSYEMFYLQNADRTTEIFRIRSAEEIKKGIAKRTKRLTEKGLDEDEILQSLRESEISMLITPLTTVRTISKIKSCVWVKSSRKSMDLLLSLTNNSIEYHSIALPEQIRKAQASELNSVKVHSIDHRGHRTDIRAMDLSDDNRLLATASNGELKIWNTKTENVLRTFTLESGYALCCKFLPGGTLVVVGYKNGDLELYDLASSSLIDKVEKAHENASVVVNGKADDNRSAIWSMDLTPDGKTIITGGNDKAVKFWNIKVGQELVAGTGNTISTLKLVHTQTLELPEEVLCVRVSPDSRLLAVSLLNNNVQVVFMDSLKLFLTLYGHKLPVLSIDISHDSKIIITSSADKNIKIWGLDFGDCHRSIFGHQDSIMNVRFIPESHNFFSSGKDGMIKYWDGDKFQCIQKLPAHQSEVWALCVSRSGTFAVSTSHDHSIRIWSATNDQVFLEEEREKEMDELYENEVLDSLEAVDTKGGKADDDEEEEGDGVEGVSKQTTETLKAGEKLMEALDIGIEDLDATEAYELQLQQFKSKKPGVMNPQKPTPHSILLAFGVTGSQYVLDTMTKIRAAQIEDALLVMPFSYILKLLRFVEIWTNKDNITRNLINLQSICKVLFFVVRTNSKELVNQRDPKIKTHLLKVKEQLRGELTKASGQLGYNTQGLMFKRNQWKLEHETEFIDEGEQREHEDKKAIKRTFATV</sequence>
<dbReference type="Pfam" id="PF25173">
    <property type="entry name" value="Beta-prop_WDR3_1st"/>
    <property type="match status" value="1"/>
</dbReference>
<dbReference type="PROSITE" id="PS50082">
    <property type="entry name" value="WD_REPEATS_2"/>
    <property type="match status" value="8"/>
</dbReference>
<dbReference type="PROSITE" id="PS00678">
    <property type="entry name" value="WD_REPEATS_1"/>
    <property type="match status" value="5"/>
</dbReference>
<dbReference type="GO" id="GO:0030490">
    <property type="term" value="P:maturation of SSU-rRNA"/>
    <property type="evidence" value="ECO:0007669"/>
    <property type="project" value="TreeGrafter"/>
</dbReference>
<keyword evidence="2 6" id="KW-0853">WD repeat</keyword>